<feature type="chain" id="PRO_5035184557" description="RRM domain-containing protein" evidence="4">
    <location>
        <begin position="18"/>
        <end position="262"/>
    </location>
</feature>
<gene>
    <name evidence="6" type="ORF">KFE25_001639</name>
</gene>
<evidence type="ECO:0000313" key="7">
    <source>
        <dbReference type="Proteomes" id="UP000751190"/>
    </source>
</evidence>
<feature type="signal peptide" evidence="4">
    <location>
        <begin position="1"/>
        <end position="17"/>
    </location>
</feature>
<feature type="compositionally biased region" description="Gly residues" evidence="3">
    <location>
        <begin position="239"/>
        <end position="262"/>
    </location>
</feature>
<dbReference type="OrthoDB" id="439808at2759"/>
<dbReference type="GO" id="GO:0003729">
    <property type="term" value="F:mRNA binding"/>
    <property type="evidence" value="ECO:0007669"/>
    <property type="project" value="TreeGrafter"/>
</dbReference>
<comment type="caution">
    <text evidence="6">The sequence shown here is derived from an EMBL/GenBank/DDBJ whole genome shotgun (WGS) entry which is preliminary data.</text>
</comment>
<sequence>MHARCFALLLLAGSLNARPSAVQGGVHRARALAPSRRCSVVVRADAPGAEAGDAPEAAGMAGAAESVADDAKFAVCSRCGAIYDVDMALFRGKGAKVRCTVCSNTWFQLTERLVEKPDAFDIVSFPEERRVERPAVLDSPRGGGIINIYVGNMPFALSDVDLANLFAPFGTVTKIMLVRDEIGRSKGFGFVEMASEEEGQKAILELNDRAFGGRPITVAAREMRPPVAAGMRTGPPRGAPGGGGRGGPRSGPPGGGRGPPRD</sequence>
<organism evidence="6 7">
    <name type="scientific">Diacronema lutheri</name>
    <name type="common">Unicellular marine alga</name>
    <name type="synonym">Monochrysis lutheri</name>
    <dbReference type="NCBI Taxonomy" id="2081491"/>
    <lineage>
        <taxon>Eukaryota</taxon>
        <taxon>Haptista</taxon>
        <taxon>Haptophyta</taxon>
        <taxon>Pavlovophyceae</taxon>
        <taxon>Pavlovales</taxon>
        <taxon>Pavlovaceae</taxon>
        <taxon>Diacronema</taxon>
    </lineage>
</organism>
<keyword evidence="1 2" id="KW-0694">RNA-binding</keyword>
<dbReference type="PANTHER" id="PTHR48025">
    <property type="entry name" value="OS02G0815200 PROTEIN"/>
    <property type="match status" value="1"/>
</dbReference>
<feature type="region of interest" description="Disordered" evidence="3">
    <location>
        <begin position="221"/>
        <end position="262"/>
    </location>
</feature>
<protein>
    <recommendedName>
        <fullName evidence="5">RRM domain-containing protein</fullName>
    </recommendedName>
</protein>
<dbReference type="Pfam" id="PF00076">
    <property type="entry name" value="RRM_1"/>
    <property type="match status" value="1"/>
</dbReference>
<evidence type="ECO:0000256" key="2">
    <source>
        <dbReference type="PROSITE-ProRule" id="PRU00176"/>
    </source>
</evidence>
<dbReference type="InterPro" id="IPR035979">
    <property type="entry name" value="RBD_domain_sf"/>
</dbReference>
<dbReference type="InterPro" id="IPR012677">
    <property type="entry name" value="Nucleotide-bd_a/b_plait_sf"/>
</dbReference>
<evidence type="ECO:0000313" key="6">
    <source>
        <dbReference type="EMBL" id="KAG8462866.1"/>
    </source>
</evidence>
<dbReference type="PROSITE" id="PS50102">
    <property type="entry name" value="RRM"/>
    <property type="match status" value="1"/>
</dbReference>
<dbReference type="InterPro" id="IPR000504">
    <property type="entry name" value="RRM_dom"/>
</dbReference>
<dbReference type="InterPro" id="IPR011723">
    <property type="entry name" value="Znf/thioredoxin_put"/>
</dbReference>
<evidence type="ECO:0000256" key="3">
    <source>
        <dbReference type="SAM" id="MobiDB-lite"/>
    </source>
</evidence>
<feature type="domain" description="RRM" evidence="5">
    <location>
        <begin position="146"/>
        <end position="223"/>
    </location>
</feature>
<dbReference type="SUPFAM" id="SSF54928">
    <property type="entry name" value="RNA-binding domain, RBD"/>
    <property type="match status" value="1"/>
</dbReference>
<evidence type="ECO:0000259" key="5">
    <source>
        <dbReference type="PROSITE" id="PS50102"/>
    </source>
</evidence>
<dbReference type="AlphaFoldDB" id="A0A8J5X7H2"/>
<dbReference type="Pfam" id="PF13717">
    <property type="entry name" value="Zn_ribbon_4"/>
    <property type="match status" value="1"/>
</dbReference>
<dbReference type="InterPro" id="IPR050502">
    <property type="entry name" value="Euk_RNA-bind_prot"/>
</dbReference>
<dbReference type="SMART" id="SM00360">
    <property type="entry name" value="RRM"/>
    <property type="match status" value="1"/>
</dbReference>
<reference evidence="6" key="1">
    <citation type="submission" date="2021-05" db="EMBL/GenBank/DDBJ databases">
        <title>The genome of the haptophyte Pavlova lutheri (Diacronema luteri, Pavlovales) - a model for lipid biosynthesis in eukaryotic algae.</title>
        <authorList>
            <person name="Hulatt C.J."/>
            <person name="Posewitz M.C."/>
        </authorList>
    </citation>
    <scope>NUCLEOTIDE SEQUENCE</scope>
    <source>
        <strain evidence="6">NIVA-4/92</strain>
    </source>
</reference>
<dbReference type="Proteomes" id="UP000751190">
    <property type="component" value="Unassembled WGS sequence"/>
</dbReference>
<accession>A0A8J5X7H2</accession>
<evidence type="ECO:0000256" key="1">
    <source>
        <dbReference type="ARBA" id="ARBA00022884"/>
    </source>
</evidence>
<dbReference type="NCBIfam" id="TIGR02098">
    <property type="entry name" value="MJ0042_CXXC"/>
    <property type="match status" value="1"/>
</dbReference>
<dbReference type="EMBL" id="JAGTXO010000018">
    <property type="protein sequence ID" value="KAG8462866.1"/>
    <property type="molecule type" value="Genomic_DNA"/>
</dbReference>
<dbReference type="Gene3D" id="3.30.70.330">
    <property type="match status" value="1"/>
</dbReference>
<keyword evidence="7" id="KW-1185">Reference proteome</keyword>
<keyword evidence="4" id="KW-0732">Signal</keyword>
<evidence type="ECO:0000256" key="4">
    <source>
        <dbReference type="SAM" id="SignalP"/>
    </source>
</evidence>
<dbReference type="PANTHER" id="PTHR48025:SF1">
    <property type="entry name" value="RRM DOMAIN-CONTAINING PROTEIN"/>
    <property type="match status" value="1"/>
</dbReference>
<dbReference type="OMA" id="IAFECHE"/>
<proteinExistence type="predicted"/>
<name>A0A8J5X7H2_DIALT</name>